<feature type="transmembrane region" description="Helical" evidence="6">
    <location>
        <begin position="133"/>
        <end position="152"/>
    </location>
</feature>
<evidence type="ECO:0000256" key="7">
    <source>
        <dbReference type="SAM" id="MobiDB-lite"/>
    </source>
</evidence>
<feature type="region of interest" description="Disordered" evidence="7">
    <location>
        <begin position="543"/>
        <end position="562"/>
    </location>
</feature>
<evidence type="ECO:0000313" key="8">
    <source>
        <dbReference type="EMBL" id="CAL1274092.1"/>
    </source>
</evidence>
<dbReference type="EMBL" id="CAXIEN010000073">
    <property type="protein sequence ID" value="CAL1274092.1"/>
    <property type="molecule type" value="Genomic_DNA"/>
</dbReference>
<reference evidence="8 9" key="1">
    <citation type="submission" date="2024-04" db="EMBL/GenBank/DDBJ databases">
        <authorList>
            <person name="Rising A."/>
            <person name="Reimegard J."/>
            <person name="Sonavane S."/>
            <person name="Akerstrom W."/>
            <person name="Nylinder S."/>
            <person name="Hedman E."/>
            <person name="Kallberg Y."/>
        </authorList>
    </citation>
    <scope>NUCLEOTIDE SEQUENCE [LARGE SCALE GENOMIC DNA]</scope>
</reference>
<dbReference type="Pfam" id="PF01062">
    <property type="entry name" value="Bestrophin"/>
    <property type="match status" value="1"/>
</dbReference>
<keyword evidence="6" id="KW-0406">Ion transport</keyword>
<evidence type="ECO:0000313" key="9">
    <source>
        <dbReference type="Proteomes" id="UP001497382"/>
    </source>
</evidence>
<dbReference type="AlphaFoldDB" id="A0AAV1ZQW5"/>
<keyword evidence="6" id="KW-0813">Transport</keyword>
<dbReference type="PANTHER" id="PTHR10736:SF0">
    <property type="entry name" value="BESTROPHIN HOMOLOG"/>
    <property type="match status" value="1"/>
</dbReference>
<keyword evidence="6" id="KW-1003">Cell membrane</keyword>
<feature type="transmembrane region" description="Helical" evidence="6">
    <location>
        <begin position="31"/>
        <end position="53"/>
    </location>
</feature>
<dbReference type="InterPro" id="IPR021134">
    <property type="entry name" value="Bestrophin-like"/>
</dbReference>
<gene>
    <name evidence="8" type="ORF">LARSCL_LOCUS7280</name>
</gene>
<proteinExistence type="inferred from homology"/>
<evidence type="ECO:0000256" key="1">
    <source>
        <dbReference type="ARBA" id="ARBA00004370"/>
    </source>
</evidence>
<keyword evidence="3 6" id="KW-1133">Transmembrane helix</keyword>
<accession>A0AAV1ZQW5</accession>
<evidence type="ECO:0000256" key="4">
    <source>
        <dbReference type="ARBA" id="ARBA00023136"/>
    </source>
</evidence>
<keyword evidence="2 6" id="KW-0812">Transmembrane</keyword>
<sequence>MTITYQKNVSNTSFMGFAKLLFKWKGSIYKLVFRELIMYGSAFAIISICYRFIMADEQKSYFLCRQFEKVAMYCDQTAGLMPMSFVLGFYVTFVVTRWWNQFLNLPWPDRAAHTILMYVHGTDDRSRIIRRTLVRYINLANIILFQTISGSAKKRFPTMDHVVGAGLMTPEEKQLYDSCTLNVNKHWVPFVWSINLINVAVKEGKMSSGEPVKQFLDELNSLRTKTGHLWGHDWVTVPLVYTQVVTLLTHLYFFTCLIGRQFLDPAQGYPGHDIDLYFPVYTFLQFFFFLGWLKVAEQLINPFGEDDDDFETNWFIDRNIQVCYTIVDDMYGKLAKLDKDPHWGLSTIEIPYTEASLIHKIANYKGSTMDVKLSPKEQTMVYYELGDPRLLTHPPSLYRRFRLFLSRHCGSCYDLDQPPMNKPIGESYGRTEPLNFEQYDNPNHRKVSNYSLFGDGYFNIINRPGKRGSLTGDASHQGVLEPMVQHHPSNSPVAFFRTGRRGSTISEPGNLSGSETNPLTLTVPNNNYNRRHRPSAVAAHVLTSVSETEQEESDPEPSPADTVKMALAFLDEDLEDIVSVQKP</sequence>
<name>A0AAV1ZQW5_9ARAC</name>
<dbReference type="Proteomes" id="UP001497382">
    <property type="component" value="Unassembled WGS sequence"/>
</dbReference>
<dbReference type="GO" id="GO:0005886">
    <property type="term" value="C:plasma membrane"/>
    <property type="evidence" value="ECO:0007669"/>
    <property type="project" value="UniProtKB-SubCell"/>
</dbReference>
<dbReference type="GO" id="GO:0034707">
    <property type="term" value="C:chloride channel complex"/>
    <property type="evidence" value="ECO:0007669"/>
    <property type="project" value="UniProtKB-KW"/>
</dbReference>
<dbReference type="PANTHER" id="PTHR10736">
    <property type="entry name" value="BESTROPHIN"/>
    <property type="match status" value="1"/>
</dbReference>
<keyword evidence="6" id="KW-0869">Chloride channel</keyword>
<keyword evidence="4 6" id="KW-0472">Membrane</keyword>
<evidence type="ECO:0000256" key="5">
    <source>
        <dbReference type="ARBA" id="ARBA00034769"/>
    </source>
</evidence>
<comment type="caution">
    <text evidence="8">The sequence shown here is derived from an EMBL/GenBank/DDBJ whole genome shotgun (WGS) entry which is preliminary data.</text>
</comment>
<keyword evidence="6" id="KW-0868">Chloride</keyword>
<keyword evidence="6" id="KW-0407">Ion channel</keyword>
<keyword evidence="9" id="KW-1185">Reference proteome</keyword>
<feature type="transmembrane region" description="Helical" evidence="6">
    <location>
        <begin position="274"/>
        <end position="293"/>
    </location>
</feature>
<comment type="similarity">
    <text evidence="5 6">Belongs to the anion channel-forming bestrophin (TC 1.A.46) family. Calcium-sensitive chloride channel subfamily.</text>
</comment>
<comment type="function">
    <text evidence="6">Forms chloride channels.</text>
</comment>
<evidence type="ECO:0000256" key="3">
    <source>
        <dbReference type="ARBA" id="ARBA00022989"/>
    </source>
</evidence>
<dbReference type="GO" id="GO:0005254">
    <property type="term" value="F:chloride channel activity"/>
    <property type="evidence" value="ECO:0007669"/>
    <property type="project" value="UniProtKB-KW"/>
</dbReference>
<organism evidence="8 9">
    <name type="scientific">Larinioides sclopetarius</name>
    <dbReference type="NCBI Taxonomy" id="280406"/>
    <lineage>
        <taxon>Eukaryota</taxon>
        <taxon>Metazoa</taxon>
        <taxon>Ecdysozoa</taxon>
        <taxon>Arthropoda</taxon>
        <taxon>Chelicerata</taxon>
        <taxon>Arachnida</taxon>
        <taxon>Araneae</taxon>
        <taxon>Araneomorphae</taxon>
        <taxon>Entelegynae</taxon>
        <taxon>Araneoidea</taxon>
        <taxon>Araneidae</taxon>
        <taxon>Larinioides</taxon>
    </lineage>
</organism>
<comment type="subcellular location">
    <subcellularLocation>
        <location evidence="6">Cell membrane</location>
        <topology evidence="6">Multi-pass membrane protein</topology>
    </subcellularLocation>
    <subcellularLocation>
        <location evidence="1">Membrane</location>
    </subcellularLocation>
</comment>
<feature type="transmembrane region" description="Helical" evidence="6">
    <location>
        <begin position="240"/>
        <end position="262"/>
    </location>
</feature>
<feature type="transmembrane region" description="Helical" evidence="6">
    <location>
        <begin position="80"/>
        <end position="100"/>
    </location>
</feature>
<evidence type="ECO:0000256" key="6">
    <source>
        <dbReference type="RuleBase" id="RU363126"/>
    </source>
</evidence>
<evidence type="ECO:0000256" key="2">
    <source>
        <dbReference type="ARBA" id="ARBA00022692"/>
    </source>
</evidence>
<protein>
    <recommendedName>
        <fullName evidence="6">Bestrophin homolog</fullName>
    </recommendedName>
</protein>
<dbReference type="InterPro" id="IPR000615">
    <property type="entry name" value="Bestrophin"/>
</dbReference>